<dbReference type="EMBL" id="JANGCH010000005">
    <property type="protein sequence ID" value="MCQ5121684.1"/>
    <property type="molecule type" value="Genomic_DNA"/>
</dbReference>
<evidence type="ECO:0000259" key="1">
    <source>
        <dbReference type="PROSITE" id="PS50930"/>
    </source>
</evidence>
<accession>A0ABT1SKC5</accession>
<gene>
    <name evidence="2" type="ORF">NE663_05345</name>
</gene>
<evidence type="ECO:0000313" key="3">
    <source>
        <dbReference type="Proteomes" id="UP001524435"/>
    </source>
</evidence>
<name>A0ABT1SKC5_9FIRM</name>
<dbReference type="InterPro" id="IPR046947">
    <property type="entry name" value="LytR-like"/>
</dbReference>
<proteinExistence type="predicted"/>
<protein>
    <submittedName>
        <fullName evidence="2">LytTR family transcriptional regulator</fullName>
    </submittedName>
</protein>
<dbReference type="Proteomes" id="UP001524435">
    <property type="component" value="Unassembled WGS sequence"/>
</dbReference>
<dbReference type="Gene3D" id="2.40.50.1020">
    <property type="entry name" value="LytTr DNA-binding domain"/>
    <property type="match status" value="1"/>
</dbReference>
<dbReference type="PANTHER" id="PTHR37299:SF4">
    <property type="entry name" value="TRANSCRIPTIONAL REGULATOR"/>
    <property type="match status" value="1"/>
</dbReference>
<keyword evidence="3" id="KW-1185">Reference proteome</keyword>
<comment type="caution">
    <text evidence="2">The sequence shown here is derived from an EMBL/GenBank/DDBJ whole genome shotgun (WGS) entry which is preliminary data.</text>
</comment>
<feature type="domain" description="HTH LytTR-type" evidence="1">
    <location>
        <begin position="44"/>
        <end position="148"/>
    </location>
</feature>
<dbReference type="InterPro" id="IPR007492">
    <property type="entry name" value="LytTR_DNA-bd_dom"/>
</dbReference>
<sequence length="150" mass="17814">MKISIALEEQLEEIEVHIRAARISEELRQIERALAEIAHGTSKLVFYKKETEYYLSLTDILFFETDAKTVYAHTAKDIYETKYRLYELETLLPAYFMRVSKSTILNCREIYSITKSISASSLVEFKNCHKQVYVSRNYYKTLKMRLEEMR</sequence>
<organism evidence="2 3">
    <name type="scientific">Massilicoli timonensis</name>
    <dbReference type="NCBI Taxonomy" id="2015901"/>
    <lineage>
        <taxon>Bacteria</taxon>
        <taxon>Bacillati</taxon>
        <taxon>Bacillota</taxon>
        <taxon>Erysipelotrichia</taxon>
        <taxon>Erysipelotrichales</taxon>
        <taxon>Erysipelotrichaceae</taxon>
        <taxon>Massilicoli</taxon>
    </lineage>
</organism>
<dbReference type="RefSeq" id="WP_102268350.1">
    <property type="nucleotide sequence ID" value="NZ_CALVCM010000005.1"/>
</dbReference>
<reference evidence="2 3" key="1">
    <citation type="submission" date="2022-06" db="EMBL/GenBank/DDBJ databases">
        <title>Isolation of gut microbiota from human fecal samples.</title>
        <authorList>
            <person name="Pamer E.G."/>
            <person name="Barat B."/>
            <person name="Waligurski E."/>
            <person name="Medina S."/>
            <person name="Paddock L."/>
            <person name="Mostad J."/>
        </authorList>
    </citation>
    <scope>NUCLEOTIDE SEQUENCE [LARGE SCALE GENOMIC DNA]</scope>
    <source>
        <strain evidence="2 3">DFI.6.1</strain>
    </source>
</reference>
<dbReference type="SMART" id="SM00850">
    <property type="entry name" value="LytTR"/>
    <property type="match status" value="1"/>
</dbReference>
<dbReference type="PANTHER" id="PTHR37299">
    <property type="entry name" value="TRANSCRIPTIONAL REGULATOR-RELATED"/>
    <property type="match status" value="1"/>
</dbReference>
<evidence type="ECO:0000313" key="2">
    <source>
        <dbReference type="EMBL" id="MCQ5121684.1"/>
    </source>
</evidence>
<dbReference type="Pfam" id="PF04397">
    <property type="entry name" value="LytTR"/>
    <property type="match status" value="1"/>
</dbReference>
<dbReference type="PROSITE" id="PS50930">
    <property type="entry name" value="HTH_LYTTR"/>
    <property type="match status" value="1"/>
</dbReference>